<protein>
    <submittedName>
        <fullName evidence="1">Uncharacterized protein</fullName>
    </submittedName>
</protein>
<sequence length="82" mass="9691">MAKCKSTSKDKRLKIAKGMPPLRRKLPNKSYSYKNDQVMDWISKRPALIDYVLDKLVANGYIVYDPKLKLWYGVDYFEENED</sequence>
<keyword evidence="2" id="KW-1185">Reference proteome</keyword>
<evidence type="ECO:0000313" key="1">
    <source>
        <dbReference type="EMBL" id="PKD31769.1"/>
    </source>
</evidence>
<dbReference type="RefSeq" id="WP_101028762.1">
    <property type="nucleotide sequence ID" value="NZ_CABMMZ010000038.1"/>
</dbReference>
<proteinExistence type="predicted"/>
<dbReference type="EMBL" id="NNSR01000038">
    <property type="protein sequence ID" value="PKD31769.1"/>
    <property type="molecule type" value="Genomic_DNA"/>
</dbReference>
<comment type="caution">
    <text evidence="1">The sequence shown here is derived from an EMBL/GenBank/DDBJ whole genome shotgun (WGS) entry which is preliminary data.</text>
</comment>
<evidence type="ECO:0000313" key="2">
    <source>
        <dbReference type="Proteomes" id="UP000233425"/>
    </source>
</evidence>
<dbReference type="Proteomes" id="UP000233425">
    <property type="component" value="Unassembled WGS sequence"/>
</dbReference>
<organism evidence="1 2">
    <name type="scientific">Ruminococcus bromii</name>
    <dbReference type="NCBI Taxonomy" id="40518"/>
    <lineage>
        <taxon>Bacteria</taxon>
        <taxon>Bacillati</taxon>
        <taxon>Bacillota</taxon>
        <taxon>Clostridia</taxon>
        <taxon>Eubacteriales</taxon>
        <taxon>Oscillospiraceae</taxon>
        <taxon>Ruminococcus</taxon>
    </lineage>
</organism>
<gene>
    <name evidence="1" type="ORF">RBATCC27255_00683</name>
</gene>
<accession>A0A2N0UXT7</accession>
<name>A0A2N0UXT7_9FIRM</name>
<dbReference type="AlphaFoldDB" id="A0A2N0UXT7"/>
<reference evidence="1" key="1">
    <citation type="journal article" date="2018" name="Environ. Microbiol.">
        <title>Sporulation capability and amylosome conservation among diverse human colonic and rumen isolates of the keystone starch-degrader Ruminococcus bromii.</title>
        <authorList>
            <person name="Mukhopadhya I."/>
            <person name="Morais S."/>
            <person name="Laverde-Gomez J."/>
            <person name="Sheridan P.O."/>
            <person name="Walker A.W."/>
            <person name="Kelly W."/>
            <person name="Klieve A.V."/>
            <person name="Ouwerkerk D."/>
            <person name="Duncan S.H."/>
            <person name="Louis P."/>
            <person name="Koropatkin N."/>
            <person name="Cockburn D."/>
            <person name="Kibler R."/>
            <person name="Cooper P.J."/>
            <person name="Sandoval C."/>
            <person name="Crost E."/>
            <person name="Juge N."/>
            <person name="Bayer E.A."/>
            <person name="Flint H.J."/>
        </authorList>
    </citation>
    <scope>NUCLEOTIDE SEQUENCE [LARGE SCALE GENOMIC DNA]</scope>
    <source>
        <strain evidence="1">ATCC 27255</strain>
    </source>
</reference>